<comment type="catalytic activity">
    <reaction evidence="14 15 16">
        <text>guanosine(37) in tRNA + S-adenosyl-L-methionine = N(1)-methylguanosine(37) in tRNA + S-adenosyl-L-homocysteine + H(+)</text>
        <dbReference type="Rhea" id="RHEA:36899"/>
        <dbReference type="Rhea" id="RHEA-COMP:10145"/>
        <dbReference type="Rhea" id="RHEA-COMP:10147"/>
        <dbReference type="ChEBI" id="CHEBI:15378"/>
        <dbReference type="ChEBI" id="CHEBI:57856"/>
        <dbReference type="ChEBI" id="CHEBI:59789"/>
        <dbReference type="ChEBI" id="CHEBI:73542"/>
        <dbReference type="ChEBI" id="CHEBI:74269"/>
        <dbReference type="EC" id="2.1.1.228"/>
    </reaction>
</comment>
<comment type="similarity">
    <text evidence="3 15 16">Belongs to the RNA methyltransferase TrmD family.</text>
</comment>
<dbReference type="RefSeq" id="WP_271419296.1">
    <property type="nucleotide sequence ID" value="NZ_CP115668.1"/>
</dbReference>
<evidence type="ECO:0000256" key="1">
    <source>
        <dbReference type="ARBA" id="ARBA00002634"/>
    </source>
</evidence>
<dbReference type="HAMAP" id="MF_00605">
    <property type="entry name" value="TrmD"/>
    <property type="match status" value="1"/>
</dbReference>
<evidence type="ECO:0000256" key="4">
    <source>
        <dbReference type="ARBA" id="ARBA00011738"/>
    </source>
</evidence>
<dbReference type="PANTHER" id="PTHR46417:SF1">
    <property type="entry name" value="TRNA (GUANINE-N(1)-)-METHYLTRANSFERASE"/>
    <property type="match status" value="1"/>
</dbReference>
<keyword evidence="7 15" id="KW-0963">Cytoplasm</keyword>
<dbReference type="EMBL" id="CP115668">
    <property type="protein sequence ID" value="WCC81118.1"/>
    <property type="molecule type" value="Genomic_DNA"/>
</dbReference>
<dbReference type="PANTHER" id="PTHR46417">
    <property type="entry name" value="TRNA (GUANINE-N(1)-)-METHYLTRANSFERASE"/>
    <property type="match status" value="1"/>
</dbReference>
<dbReference type="InterPro" id="IPR029026">
    <property type="entry name" value="tRNA_m1G_MTases_N"/>
</dbReference>
<feature type="binding site" evidence="15">
    <location>
        <position position="113"/>
    </location>
    <ligand>
        <name>S-adenosyl-L-methionine</name>
        <dbReference type="ChEBI" id="CHEBI:59789"/>
    </ligand>
</feature>
<dbReference type="InterPro" id="IPR023148">
    <property type="entry name" value="tRNA_m1G_MeTrfase_C_sf"/>
</dbReference>
<comment type="subcellular location">
    <subcellularLocation>
        <location evidence="2 15 16">Cytoplasm</location>
    </subcellularLocation>
</comment>
<dbReference type="Gene3D" id="1.10.1270.20">
    <property type="entry name" value="tRNA(m1g37)methyltransferase, domain 2"/>
    <property type="match status" value="1"/>
</dbReference>
<evidence type="ECO:0000256" key="15">
    <source>
        <dbReference type="HAMAP-Rule" id="MF_00605"/>
    </source>
</evidence>
<dbReference type="NCBIfam" id="NF000648">
    <property type="entry name" value="PRK00026.1"/>
    <property type="match status" value="1"/>
</dbReference>
<evidence type="ECO:0000313" key="18">
    <source>
        <dbReference type="EMBL" id="WCC81118.1"/>
    </source>
</evidence>
<dbReference type="InterPro" id="IPR029028">
    <property type="entry name" value="Alpha/beta_knot_MTases"/>
</dbReference>
<sequence length="237" mass="26328">MRLDYLSIFPGYFDVLGISLVGKAADNGMVEVHAHDLRDWTHDRHRSADDTPCGGGAGMVMKPDPWGEAFDEIIGTQPDPSVHVIFPTPSGVPFTQPAAQELSTVTRIVFCCGRYEGIDHRVIDYARKLWTVHELSLGDYVVNGGEVAALAITEAVVRLIPGFMGNPESLAEESFSPGQEGLLEYPVFTRPVSWRGMDVPEVLMSGHHGRIAEWRREESLRLTRQRRPDLTDEDSGR</sequence>
<name>A0ABY7R1F5_9ACTN</name>
<feature type="domain" description="tRNA methyltransferase TRMD/TRM10-type" evidence="17">
    <location>
        <begin position="1"/>
        <end position="232"/>
    </location>
</feature>
<dbReference type="GO" id="GO:0032259">
    <property type="term" value="P:methylation"/>
    <property type="evidence" value="ECO:0007669"/>
    <property type="project" value="UniProtKB-KW"/>
</dbReference>
<dbReference type="NCBIfam" id="TIGR00088">
    <property type="entry name" value="trmD"/>
    <property type="match status" value="1"/>
</dbReference>
<evidence type="ECO:0000256" key="6">
    <source>
        <dbReference type="ARBA" id="ARBA00014679"/>
    </source>
</evidence>
<comment type="subunit">
    <text evidence="4 15 16">Homodimer.</text>
</comment>
<evidence type="ECO:0000256" key="10">
    <source>
        <dbReference type="ARBA" id="ARBA00022691"/>
    </source>
</evidence>
<proteinExistence type="inferred from homology"/>
<dbReference type="Proteomes" id="UP001212097">
    <property type="component" value="Chromosome"/>
</dbReference>
<evidence type="ECO:0000256" key="12">
    <source>
        <dbReference type="ARBA" id="ARBA00029736"/>
    </source>
</evidence>
<dbReference type="Pfam" id="PF01746">
    <property type="entry name" value="tRNA_m1G_MT"/>
    <property type="match status" value="1"/>
</dbReference>
<reference evidence="18 19" key="1">
    <citation type="submission" date="2023-01" db="EMBL/GenBank/DDBJ databases">
        <authorList>
            <person name="Lee S.H."/>
            <person name="Jung H.S."/>
            <person name="Yun J.U."/>
        </authorList>
    </citation>
    <scope>NUCLEOTIDE SEQUENCE [LARGE SCALE GENOMIC DNA]</scope>
    <source>
        <strain evidence="18 19">CBA3108</strain>
    </source>
</reference>
<keyword evidence="11 15" id="KW-0819">tRNA processing</keyword>
<keyword evidence="8 15" id="KW-0489">Methyltransferase</keyword>
<dbReference type="Gene3D" id="3.40.1280.10">
    <property type="match status" value="1"/>
</dbReference>
<keyword evidence="10 15" id="KW-0949">S-adenosyl-L-methionine</keyword>
<comment type="function">
    <text evidence="1 15 16">Specifically methylates guanosine-37 in various tRNAs.</text>
</comment>
<evidence type="ECO:0000256" key="9">
    <source>
        <dbReference type="ARBA" id="ARBA00022679"/>
    </source>
</evidence>
<organism evidence="18 19">
    <name type="scientific">Cutibacterium equinum</name>
    <dbReference type="NCBI Taxonomy" id="3016342"/>
    <lineage>
        <taxon>Bacteria</taxon>
        <taxon>Bacillati</taxon>
        <taxon>Actinomycetota</taxon>
        <taxon>Actinomycetes</taxon>
        <taxon>Propionibacteriales</taxon>
        <taxon>Propionibacteriaceae</taxon>
        <taxon>Cutibacterium</taxon>
    </lineage>
</organism>
<dbReference type="CDD" id="cd18080">
    <property type="entry name" value="TrmD-like"/>
    <property type="match status" value="1"/>
</dbReference>
<dbReference type="InterPro" id="IPR016009">
    <property type="entry name" value="tRNA_MeTrfase_TRMD/TRM10"/>
</dbReference>
<evidence type="ECO:0000256" key="11">
    <source>
        <dbReference type="ARBA" id="ARBA00022694"/>
    </source>
</evidence>
<protein>
    <recommendedName>
        <fullName evidence="6 15">tRNA (guanine-N(1)-)-methyltransferase</fullName>
        <ecNumber evidence="5 15">2.1.1.228</ecNumber>
    </recommendedName>
    <alternativeName>
        <fullName evidence="12 15">M1G-methyltransferase</fullName>
    </alternativeName>
    <alternativeName>
        <fullName evidence="13 15">tRNA [GM37] methyltransferase</fullName>
    </alternativeName>
</protein>
<keyword evidence="9 15" id="KW-0808">Transferase</keyword>
<dbReference type="InterPro" id="IPR002649">
    <property type="entry name" value="tRNA_m1G_MeTrfase_TrmD"/>
</dbReference>
<evidence type="ECO:0000313" key="19">
    <source>
        <dbReference type="Proteomes" id="UP001212097"/>
    </source>
</evidence>
<dbReference type="SUPFAM" id="SSF75217">
    <property type="entry name" value="alpha/beta knot"/>
    <property type="match status" value="1"/>
</dbReference>
<dbReference type="PIRSF" id="PIRSF000386">
    <property type="entry name" value="tRNA_mtase"/>
    <property type="match status" value="1"/>
</dbReference>
<evidence type="ECO:0000256" key="3">
    <source>
        <dbReference type="ARBA" id="ARBA00007630"/>
    </source>
</evidence>
<keyword evidence="19" id="KW-1185">Reference proteome</keyword>
<evidence type="ECO:0000256" key="14">
    <source>
        <dbReference type="ARBA" id="ARBA00047783"/>
    </source>
</evidence>
<reference evidence="18 19" key="2">
    <citation type="submission" date="2023-06" db="EMBL/GenBank/DDBJ databases">
        <title>The Gram-positive Non-spore-bearing Anaerobic Bacilli of Human Feces.</title>
        <authorList>
            <person name="Eggerth A.H."/>
        </authorList>
    </citation>
    <scope>NUCLEOTIDE SEQUENCE [LARGE SCALE GENOMIC DNA]</scope>
    <source>
        <strain evidence="18 19">CBA3108</strain>
    </source>
</reference>
<feature type="binding site" evidence="15">
    <location>
        <begin position="137"/>
        <end position="142"/>
    </location>
    <ligand>
        <name>S-adenosyl-L-methionine</name>
        <dbReference type="ChEBI" id="CHEBI:59789"/>
    </ligand>
</feature>
<evidence type="ECO:0000256" key="8">
    <source>
        <dbReference type="ARBA" id="ARBA00022603"/>
    </source>
</evidence>
<gene>
    <name evidence="15 18" type="primary">trmD</name>
    <name evidence="18" type="ORF">O6R08_06550</name>
</gene>
<evidence type="ECO:0000256" key="7">
    <source>
        <dbReference type="ARBA" id="ARBA00022490"/>
    </source>
</evidence>
<evidence type="ECO:0000259" key="17">
    <source>
        <dbReference type="Pfam" id="PF01746"/>
    </source>
</evidence>
<dbReference type="EC" id="2.1.1.228" evidence="5 15"/>
<evidence type="ECO:0000256" key="5">
    <source>
        <dbReference type="ARBA" id="ARBA00012807"/>
    </source>
</evidence>
<evidence type="ECO:0000256" key="13">
    <source>
        <dbReference type="ARBA" id="ARBA00033392"/>
    </source>
</evidence>
<evidence type="ECO:0000256" key="2">
    <source>
        <dbReference type="ARBA" id="ARBA00004496"/>
    </source>
</evidence>
<dbReference type="GO" id="GO:0052906">
    <property type="term" value="F:tRNA (guanine(37)-N1)-methyltransferase activity"/>
    <property type="evidence" value="ECO:0007669"/>
    <property type="project" value="UniProtKB-EC"/>
</dbReference>
<evidence type="ECO:0000256" key="16">
    <source>
        <dbReference type="RuleBase" id="RU003464"/>
    </source>
</evidence>
<accession>A0ABY7R1F5</accession>